<dbReference type="Proteomes" id="UP001302662">
    <property type="component" value="Chromosome"/>
</dbReference>
<evidence type="ECO:0000313" key="6">
    <source>
        <dbReference type="EMBL" id="WNY29246.1"/>
    </source>
</evidence>
<sequence length="266" mass="29407">MTTDKDIPLLDFKNVTVVKGGRAILDNLSLTVGADENIAIIGPNGSGKSSLIKVMTREYYPVADVPGLSMNILGEEMWNIFDLRKQMGIITTDLQHSCIRDSTVLEIVISGYFSSIGIYDDFFDVTVEMKAMAHEVLKFLGIYHLANQKMTKISSGEARKALIARALVHDPKALVLDEPTNSLDMKSIDQFRKTVSSIAKAGKNIVLVTHDLSDIIPEIKRVILIKDGKIFADGKKEDILTNENLTALFEVPVTVQKHGDYYAAFC</sequence>
<dbReference type="AlphaFoldDB" id="A0AA96VB88"/>
<dbReference type="GO" id="GO:0016887">
    <property type="term" value="F:ATP hydrolysis activity"/>
    <property type="evidence" value="ECO:0007669"/>
    <property type="project" value="InterPro"/>
</dbReference>
<dbReference type="KEGG" id="mees:MmiEs2_14710"/>
<keyword evidence="2" id="KW-0813">Transport</keyword>
<dbReference type="EMBL" id="CP131062">
    <property type="protein sequence ID" value="WNY29246.1"/>
    <property type="molecule type" value="Genomic_DNA"/>
</dbReference>
<accession>A0AA96VB88</accession>
<evidence type="ECO:0000256" key="3">
    <source>
        <dbReference type="ARBA" id="ARBA00022741"/>
    </source>
</evidence>
<evidence type="ECO:0000256" key="1">
    <source>
        <dbReference type="ARBA" id="ARBA00005417"/>
    </source>
</evidence>
<evidence type="ECO:0000256" key="2">
    <source>
        <dbReference type="ARBA" id="ARBA00022448"/>
    </source>
</evidence>
<dbReference type="GO" id="GO:0005524">
    <property type="term" value="F:ATP binding"/>
    <property type="evidence" value="ECO:0007669"/>
    <property type="project" value="UniProtKB-KW"/>
</dbReference>
<name>A0AA96VB88_9EURY</name>
<evidence type="ECO:0000313" key="7">
    <source>
        <dbReference type="Proteomes" id="UP001302662"/>
    </source>
</evidence>
<dbReference type="InterPro" id="IPR003439">
    <property type="entry name" value="ABC_transporter-like_ATP-bd"/>
</dbReference>
<organism evidence="6 7">
    <name type="scientific">Methanimicrococcus stummii</name>
    <dbReference type="NCBI Taxonomy" id="3028294"/>
    <lineage>
        <taxon>Archaea</taxon>
        <taxon>Methanobacteriati</taxon>
        <taxon>Methanobacteriota</taxon>
        <taxon>Stenosarchaea group</taxon>
        <taxon>Methanomicrobia</taxon>
        <taxon>Methanosarcinales</taxon>
        <taxon>Methanosarcinaceae</taxon>
        <taxon>Methanimicrococcus</taxon>
    </lineage>
</organism>
<dbReference type="GeneID" id="85197937"/>
<keyword evidence="7" id="KW-1185">Reference proteome</keyword>
<gene>
    <name evidence="6" type="primary">ylmA</name>
    <name evidence="6" type="ORF">MmiEs2_14710</name>
</gene>
<dbReference type="InterPro" id="IPR017871">
    <property type="entry name" value="ABC_transporter-like_CS"/>
</dbReference>
<dbReference type="InterPro" id="IPR003593">
    <property type="entry name" value="AAA+_ATPase"/>
</dbReference>
<dbReference type="SUPFAM" id="SSF52540">
    <property type="entry name" value="P-loop containing nucleoside triphosphate hydrolases"/>
    <property type="match status" value="1"/>
</dbReference>
<dbReference type="InterPro" id="IPR027417">
    <property type="entry name" value="P-loop_NTPase"/>
</dbReference>
<evidence type="ECO:0000259" key="5">
    <source>
        <dbReference type="PROSITE" id="PS50893"/>
    </source>
</evidence>
<dbReference type="RefSeq" id="WP_316559232.1">
    <property type="nucleotide sequence ID" value="NZ_CP131062.1"/>
</dbReference>
<reference evidence="6 7" key="1">
    <citation type="submission" date="2023-07" db="EMBL/GenBank/DDBJ databases">
        <title>Closed genome sequence of Methanimicrococcus sp. Es2.</title>
        <authorList>
            <person name="Protasov E."/>
            <person name="Platt K."/>
            <person name="Reeh H."/>
            <person name="Poehlein A."/>
            <person name="Daniel R."/>
            <person name="Brune A."/>
        </authorList>
    </citation>
    <scope>NUCLEOTIDE SEQUENCE [LARGE SCALE GENOMIC DNA]</scope>
    <source>
        <strain evidence="6 7">Es2</strain>
    </source>
</reference>
<dbReference type="InterPro" id="IPR050153">
    <property type="entry name" value="Metal_Ion_Import_ABC"/>
</dbReference>
<evidence type="ECO:0000256" key="4">
    <source>
        <dbReference type="ARBA" id="ARBA00022840"/>
    </source>
</evidence>
<keyword evidence="3" id="KW-0547">Nucleotide-binding</keyword>
<feature type="domain" description="ABC transporter" evidence="5">
    <location>
        <begin position="10"/>
        <end position="252"/>
    </location>
</feature>
<keyword evidence="4 6" id="KW-0067">ATP-binding</keyword>
<dbReference type="SMART" id="SM00382">
    <property type="entry name" value="AAA"/>
    <property type="match status" value="1"/>
</dbReference>
<comment type="similarity">
    <text evidence="1">Belongs to the ABC transporter superfamily.</text>
</comment>
<dbReference type="PROSITE" id="PS00211">
    <property type="entry name" value="ABC_TRANSPORTER_1"/>
    <property type="match status" value="1"/>
</dbReference>
<keyword evidence="6" id="KW-0378">Hydrolase</keyword>
<protein>
    <submittedName>
        <fullName evidence="6">ABC transporter ATP-binding protein YlmA</fullName>
        <ecNumber evidence="6">3.6.3.-</ecNumber>
    </submittedName>
</protein>
<dbReference type="Pfam" id="PF00005">
    <property type="entry name" value="ABC_tran"/>
    <property type="match status" value="1"/>
</dbReference>
<dbReference type="Gene3D" id="3.40.50.300">
    <property type="entry name" value="P-loop containing nucleotide triphosphate hydrolases"/>
    <property type="match status" value="1"/>
</dbReference>
<dbReference type="PROSITE" id="PS50893">
    <property type="entry name" value="ABC_TRANSPORTER_2"/>
    <property type="match status" value="1"/>
</dbReference>
<dbReference type="PANTHER" id="PTHR42734:SF6">
    <property type="entry name" value="MOLYBDATE IMPORT ATP-BINDING PROTEIN MOLC"/>
    <property type="match status" value="1"/>
</dbReference>
<proteinExistence type="inferred from homology"/>
<dbReference type="PANTHER" id="PTHR42734">
    <property type="entry name" value="METAL TRANSPORT SYSTEM ATP-BINDING PROTEIN TM_0124-RELATED"/>
    <property type="match status" value="1"/>
</dbReference>
<dbReference type="EC" id="3.6.3.-" evidence="6"/>